<accession>A0A8H6T3K4</accession>
<evidence type="ECO:0000256" key="1">
    <source>
        <dbReference type="SAM" id="MobiDB-lite"/>
    </source>
</evidence>
<feature type="region of interest" description="Disordered" evidence="1">
    <location>
        <begin position="592"/>
        <end position="639"/>
    </location>
</feature>
<keyword evidence="2" id="KW-0378">Hydrolase</keyword>
<feature type="compositionally biased region" description="Basic residues" evidence="1">
    <location>
        <begin position="1"/>
        <end position="10"/>
    </location>
</feature>
<keyword evidence="2" id="KW-0540">Nuclease</keyword>
<dbReference type="OrthoDB" id="6511194at2759"/>
<comment type="caution">
    <text evidence="2">The sequence shown here is derived from an EMBL/GenBank/DDBJ whole genome shotgun (WGS) entry which is preliminary data.</text>
</comment>
<dbReference type="Proteomes" id="UP000636479">
    <property type="component" value="Unassembled WGS sequence"/>
</dbReference>
<gene>
    <name evidence="2" type="ORF">MIND_00396700</name>
</gene>
<feature type="region of interest" description="Disordered" evidence="1">
    <location>
        <begin position="178"/>
        <end position="218"/>
    </location>
</feature>
<keyword evidence="3" id="KW-1185">Reference proteome</keyword>
<protein>
    <submittedName>
        <fullName evidence="2">DDE family endonuclease</fullName>
    </submittedName>
</protein>
<dbReference type="GO" id="GO:0004519">
    <property type="term" value="F:endonuclease activity"/>
    <property type="evidence" value="ECO:0007669"/>
    <property type="project" value="UniProtKB-KW"/>
</dbReference>
<dbReference type="AlphaFoldDB" id="A0A8H6T3K4"/>
<dbReference type="PANTHER" id="PTHR35871:SF1">
    <property type="entry name" value="CXC1-LIKE CYSTEINE CLUSTER ASSOCIATED WITH KDZ TRANSPOSASES DOMAIN-CONTAINING PROTEIN"/>
    <property type="match status" value="1"/>
</dbReference>
<proteinExistence type="predicted"/>
<feature type="region of interest" description="Disordered" evidence="1">
    <location>
        <begin position="1"/>
        <end position="105"/>
    </location>
</feature>
<organism evidence="2 3">
    <name type="scientific">Mycena indigotica</name>
    <dbReference type="NCBI Taxonomy" id="2126181"/>
    <lineage>
        <taxon>Eukaryota</taxon>
        <taxon>Fungi</taxon>
        <taxon>Dikarya</taxon>
        <taxon>Basidiomycota</taxon>
        <taxon>Agaricomycotina</taxon>
        <taxon>Agaricomycetes</taxon>
        <taxon>Agaricomycetidae</taxon>
        <taxon>Agaricales</taxon>
        <taxon>Marasmiineae</taxon>
        <taxon>Mycenaceae</taxon>
        <taxon>Mycena</taxon>
    </lineage>
</organism>
<dbReference type="GeneID" id="59343311"/>
<dbReference type="RefSeq" id="XP_037223680.1">
    <property type="nucleotide sequence ID" value="XM_037360795.1"/>
</dbReference>
<keyword evidence="2" id="KW-0255">Endonuclease</keyword>
<dbReference type="EMBL" id="JACAZF010000003">
    <property type="protein sequence ID" value="KAF7310230.1"/>
    <property type="molecule type" value="Genomic_DNA"/>
</dbReference>
<evidence type="ECO:0000313" key="3">
    <source>
        <dbReference type="Proteomes" id="UP000636479"/>
    </source>
</evidence>
<evidence type="ECO:0000313" key="2">
    <source>
        <dbReference type="EMBL" id="KAF7310230.1"/>
    </source>
</evidence>
<reference evidence="2" key="1">
    <citation type="submission" date="2020-05" db="EMBL/GenBank/DDBJ databases">
        <title>Mycena genomes resolve the evolution of fungal bioluminescence.</title>
        <authorList>
            <person name="Tsai I.J."/>
        </authorList>
    </citation>
    <scope>NUCLEOTIDE SEQUENCE</scope>
    <source>
        <strain evidence="2">171206Taipei</strain>
    </source>
</reference>
<feature type="compositionally biased region" description="Acidic residues" evidence="1">
    <location>
        <begin position="191"/>
        <end position="206"/>
    </location>
</feature>
<sequence length="690" mass="77630">MPALSKKRRAALTGVQTKQNAVATRAESKDTSYLPPSTDEEDDSEQTKPSKKRRFLTDGQLEARKRRRENGDLVQPGASAIKGESRSAVWQEKKGLTKKSRAKNGQASVATIFKIQATNPKSTNKGNTGIPDHLSIKLVAQPQMKEITVEEAQMEEVQVEEVRVEDVHEIMDVDAVEIQTELESGRGPESTEVEEMGQSVDDDDDGYSTTQSDNEREKTMATQASIEHEHQRLAKALKVYEKKFCTAKQIAASGSNAKMADRLVMVSGLKAFNDERRKRSLQRLADVDRLRLVPGPQRPKLRQKIAKQKPALAASKCIAARFSKSNYFATKLRSAAIMLEKTGELPDNKHGQGGAHKSHIDNPEVKSRLRVFLKGDIPVEEGGFVGRIRPEKMRRYVNQFLFNELGIEDTIGITTATLWLKKLGYRMRRYAKGIYYDGHERPDVVKKRKEFIDFMQEHVTPYTYQYETVVDEETGKKYLKEIAPTIPEGHKIRYPIYQDETSTHANDQAHFVWETEDEHEIRSKSRGRIVHVSGFVIEHCGWLRLTPEEIAEEEKLPKRPLSPAEIAAAEARAAVVAAAAAAEAEKQRLLEEQRAASGKGKGRKKGTGGGVSKKTKKTATKETPATDRTTVGVDWTPPPPPAPFKRYRCDTYEANRIIHPGANHDPWWDMPQLIAQASLLESSQHYPYRF</sequence>
<name>A0A8H6T3K4_9AGAR</name>
<dbReference type="PANTHER" id="PTHR35871">
    <property type="entry name" value="EXPRESSED PROTEIN"/>
    <property type="match status" value="1"/>
</dbReference>